<keyword evidence="1" id="KW-0472">Membrane</keyword>
<keyword evidence="4" id="KW-1185">Reference proteome</keyword>
<feature type="transmembrane region" description="Helical" evidence="1">
    <location>
        <begin position="161"/>
        <end position="178"/>
    </location>
</feature>
<proteinExistence type="predicted"/>
<dbReference type="RefSeq" id="WP_109691946.1">
    <property type="nucleotide sequence ID" value="NZ_QGDD01000001.1"/>
</dbReference>
<evidence type="ECO:0000313" key="4">
    <source>
        <dbReference type="Proteomes" id="UP000245507"/>
    </source>
</evidence>
<feature type="transmembrane region" description="Helical" evidence="1">
    <location>
        <begin position="45"/>
        <end position="63"/>
    </location>
</feature>
<feature type="transmembrane region" description="Helical" evidence="1">
    <location>
        <begin position="297"/>
        <end position="316"/>
    </location>
</feature>
<comment type="caution">
    <text evidence="3">The sequence shown here is derived from an EMBL/GenBank/DDBJ whole genome shotgun (WGS) entry which is preliminary data.</text>
</comment>
<dbReference type="InterPro" id="IPR052734">
    <property type="entry name" value="Nod_factor_acetyltransferase"/>
</dbReference>
<feature type="domain" description="Acyltransferase 3" evidence="2">
    <location>
        <begin position="11"/>
        <end position="315"/>
    </location>
</feature>
<feature type="transmembrane region" description="Helical" evidence="1">
    <location>
        <begin position="235"/>
        <end position="255"/>
    </location>
</feature>
<dbReference type="AlphaFoldDB" id="A0A316TIL8"/>
<dbReference type="GO" id="GO:0016747">
    <property type="term" value="F:acyltransferase activity, transferring groups other than amino-acyl groups"/>
    <property type="evidence" value="ECO:0007669"/>
    <property type="project" value="InterPro"/>
</dbReference>
<feature type="transmembrane region" description="Helical" evidence="1">
    <location>
        <begin position="267"/>
        <end position="285"/>
    </location>
</feature>
<dbReference type="PANTHER" id="PTHR37312:SF1">
    <property type="entry name" value="MEMBRANE-BOUND ACYLTRANSFERASE YKRP-RELATED"/>
    <property type="match status" value="1"/>
</dbReference>
<dbReference type="Pfam" id="PF01757">
    <property type="entry name" value="Acyl_transf_3"/>
    <property type="match status" value="1"/>
</dbReference>
<gene>
    <name evidence="3" type="ORF">DJ010_02050</name>
</gene>
<accession>A0A316TIL8</accession>
<protein>
    <recommendedName>
        <fullName evidence="2">Acyltransferase 3 domain-containing protein</fullName>
    </recommendedName>
</protein>
<dbReference type="OrthoDB" id="6623990at2"/>
<feature type="transmembrane region" description="Helical" evidence="1">
    <location>
        <begin position="132"/>
        <end position="149"/>
    </location>
</feature>
<evidence type="ECO:0000259" key="2">
    <source>
        <dbReference type="Pfam" id="PF01757"/>
    </source>
</evidence>
<feature type="transmembrane region" description="Helical" evidence="1">
    <location>
        <begin position="12"/>
        <end position="33"/>
    </location>
</feature>
<evidence type="ECO:0000313" key="3">
    <source>
        <dbReference type="EMBL" id="PWN04443.1"/>
    </source>
</evidence>
<reference evidence="3 4" key="1">
    <citation type="submission" date="2018-05" db="EMBL/GenBank/DDBJ databases">
        <title>Nocardioides silvaticus genome.</title>
        <authorList>
            <person name="Li C."/>
            <person name="Wang G."/>
        </authorList>
    </citation>
    <scope>NUCLEOTIDE SEQUENCE [LARGE SCALE GENOMIC DNA]</scope>
    <source>
        <strain evidence="3 4">CCTCC AB 2018079</strain>
    </source>
</reference>
<dbReference type="Proteomes" id="UP000245507">
    <property type="component" value="Unassembled WGS sequence"/>
</dbReference>
<dbReference type="PANTHER" id="PTHR37312">
    <property type="entry name" value="MEMBRANE-BOUND ACYLTRANSFERASE YKRP-RELATED"/>
    <property type="match status" value="1"/>
</dbReference>
<dbReference type="EMBL" id="QGDD01000001">
    <property type="protein sequence ID" value="PWN04443.1"/>
    <property type="molecule type" value="Genomic_DNA"/>
</dbReference>
<dbReference type="InterPro" id="IPR002656">
    <property type="entry name" value="Acyl_transf_3_dom"/>
</dbReference>
<name>A0A316TIL8_9ACTN</name>
<feature type="transmembrane region" description="Helical" evidence="1">
    <location>
        <begin position="190"/>
        <end position="208"/>
    </location>
</feature>
<evidence type="ECO:0000256" key="1">
    <source>
        <dbReference type="SAM" id="Phobius"/>
    </source>
</evidence>
<keyword evidence="1" id="KW-1133">Transmembrane helix</keyword>
<sequence>MPAPSPPARDPWLDNAKMALVTLVVVGHGIALLPADGWVGRFYDFLYAWHMPAFVLVTGYLSRAFTYAPERLWQLVRTVAVPYLVFECLMALFRLHFGGEELVDLFTDPHWPLWFLPALICWRLVTPLFRALPALTAVVLAAGLSVWSGTIQGDTAELFDLTRMLGFLPFFVLGLHLTPERLERLRAPGARWLAAAALGGLWLLAAHIDDLAATHWLYWATPYAELGASDLRGTVTRLVLFGIGVVGTLAFLALVPRLSGWFSRMGAATLVVYLCHGFFVRGLEFSGYGEWAADHPAMAPLLTIGGGVLLSLTLAAPPVSRRLMILVDPFGRAEQQVKEAVQLSVVAQETGNLPAMQTPLAENVTR</sequence>
<organism evidence="3 4">
    <name type="scientific">Nocardioides silvaticus</name>
    <dbReference type="NCBI Taxonomy" id="2201891"/>
    <lineage>
        <taxon>Bacteria</taxon>
        <taxon>Bacillati</taxon>
        <taxon>Actinomycetota</taxon>
        <taxon>Actinomycetes</taxon>
        <taxon>Propionibacteriales</taxon>
        <taxon>Nocardioidaceae</taxon>
        <taxon>Nocardioides</taxon>
    </lineage>
</organism>
<keyword evidence="1" id="KW-0812">Transmembrane</keyword>